<organism evidence="1 2">
    <name type="scientific">Ranatra chinensis</name>
    <dbReference type="NCBI Taxonomy" id="642074"/>
    <lineage>
        <taxon>Eukaryota</taxon>
        <taxon>Metazoa</taxon>
        <taxon>Ecdysozoa</taxon>
        <taxon>Arthropoda</taxon>
        <taxon>Hexapoda</taxon>
        <taxon>Insecta</taxon>
        <taxon>Pterygota</taxon>
        <taxon>Neoptera</taxon>
        <taxon>Paraneoptera</taxon>
        <taxon>Hemiptera</taxon>
        <taxon>Heteroptera</taxon>
        <taxon>Panheteroptera</taxon>
        <taxon>Nepomorpha</taxon>
        <taxon>Nepidae</taxon>
        <taxon>Ranatrinae</taxon>
        <taxon>Ranatra</taxon>
    </lineage>
</organism>
<proteinExistence type="predicted"/>
<keyword evidence="2" id="KW-1185">Reference proteome</keyword>
<dbReference type="AlphaFoldDB" id="A0ABD0XT69"/>
<dbReference type="Proteomes" id="UP001558652">
    <property type="component" value="Unassembled WGS sequence"/>
</dbReference>
<name>A0ABD0XT69_9HEMI</name>
<dbReference type="SUPFAM" id="SSF82895">
    <property type="entry name" value="TSP-1 type 1 repeat"/>
    <property type="match status" value="1"/>
</dbReference>
<accession>A0ABD0XT69</accession>
<dbReference type="EMBL" id="JBFDAA010000022">
    <property type="protein sequence ID" value="KAL1110376.1"/>
    <property type="molecule type" value="Genomic_DNA"/>
</dbReference>
<reference evidence="1 2" key="1">
    <citation type="submission" date="2024-07" db="EMBL/GenBank/DDBJ databases">
        <title>Chromosome-level genome assembly of the water stick insect Ranatra chinensis (Heteroptera: Nepidae).</title>
        <authorList>
            <person name="Liu X."/>
        </authorList>
    </citation>
    <scope>NUCLEOTIDE SEQUENCE [LARGE SCALE GENOMIC DNA]</scope>
    <source>
        <strain evidence="1">Cailab_2021Rc</strain>
        <tissue evidence="1">Muscle</tissue>
    </source>
</reference>
<dbReference type="InterPro" id="IPR036383">
    <property type="entry name" value="TSP1_rpt_sf"/>
</dbReference>
<dbReference type="Gene3D" id="2.20.100.10">
    <property type="entry name" value="Thrombospondin type-1 (TSP1) repeat"/>
    <property type="match status" value="1"/>
</dbReference>
<dbReference type="Pfam" id="PF19030">
    <property type="entry name" value="TSP1_ADAMTS"/>
    <property type="match status" value="1"/>
</dbReference>
<comment type="caution">
    <text evidence="1">The sequence shown here is derived from an EMBL/GenBank/DDBJ whole genome shotgun (WGS) entry which is preliminary data.</text>
</comment>
<sequence length="206" mass="23094">MRLALLSSQRAHENAIYQLVTTPQFRTNGKSDTGVSALRNVEKEYKQEEFSVSMASVINSLDRKVQELVLVIKNVLVSGLLAHGRCVVGVVVQCSRTCDSGLQRREVWCLDESYSPSTTCNEIHKPTAYHVCNANPCTVNDGDVQPRGETGKDTIKSLADNTSRTPVLLREQVMRPTLQFARRVKALVLGGWRVDWGDFQVWNRMT</sequence>
<protein>
    <submittedName>
        <fullName evidence="1">Uncharacterized protein</fullName>
    </submittedName>
</protein>
<gene>
    <name evidence="1" type="ORF">AAG570_007907</name>
</gene>
<evidence type="ECO:0000313" key="2">
    <source>
        <dbReference type="Proteomes" id="UP001558652"/>
    </source>
</evidence>
<dbReference type="InterPro" id="IPR000884">
    <property type="entry name" value="TSP1_rpt"/>
</dbReference>
<evidence type="ECO:0000313" key="1">
    <source>
        <dbReference type="EMBL" id="KAL1110376.1"/>
    </source>
</evidence>
<dbReference type="PROSITE" id="PS50092">
    <property type="entry name" value="TSP1"/>
    <property type="match status" value="1"/>
</dbReference>